<dbReference type="Gene3D" id="3.40.47.10">
    <property type="match status" value="1"/>
</dbReference>
<dbReference type="CDD" id="cd00833">
    <property type="entry name" value="PKS"/>
    <property type="match status" value="1"/>
</dbReference>
<dbReference type="InterPro" id="IPR049900">
    <property type="entry name" value="PKS_mFAS_DH"/>
</dbReference>
<evidence type="ECO:0000259" key="8">
    <source>
        <dbReference type="PROSITE" id="PS52004"/>
    </source>
</evidence>
<dbReference type="EMBL" id="MIGZ01000014">
    <property type="protein sequence ID" value="ODQ95680.1"/>
    <property type="molecule type" value="Genomic_DNA"/>
</dbReference>
<evidence type="ECO:0000259" key="9">
    <source>
        <dbReference type="PROSITE" id="PS52019"/>
    </source>
</evidence>
<keyword evidence="11" id="KW-1185">Reference proteome</keyword>
<dbReference type="Pfam" id="PF08659">
    <property type="entry name" value="KR"/>
    <property type="match status" value="1"/>
</dbReference>
<dbReference type="SUPFAM" id="SSF55048">
    <property type="entry name" value="Probable ACP-binding domain of malonyl-CoA ACP transacylase"/>
    <property type="match status" value="1"/>
</dbReference>
<feature type="domain" description="Carrier" evidence="7">
    <location>
        <begin position="2011"/>
        <end position="2086"/>
    </location>
</feature>
<dbReference type="FunFam" id="3.40.50.720:FF:000209">
    <property type="entry name" value="Polyketide synthase Pks12"/>
    <property type="match status" value="1"/>
</dbReference>
<keyword evidence="5" id="KW-0511">Multifunctional enzyme</keyword>
<dbReference type="InterPro" id="IPR018201">
    <property type="entry name" value="Ketoacyl_synth_AS"/>
</dbReference>
<dbReference type="PROSITE" id="PS50075">
    <property type="entry name" value="CARRIER"/>
    <property type="match status" value="1"/>
</dbReference>
<dbReference type="SMART" id="SM00825">
    <property type="entry name" value="PKS_KS"/>
    <property type="match status" value="1"/>
</dbReference>
<dbReference type="PROSITE" id="PS52019">
    <property type="entry name" value="PKS_MFAS_DH"/>
    <property type="match status" value="1"/>
</dbReference>
<dbReference type="InterPro" id="IPR014030">
    <property type="entry name" value="Ketoacyl_synth_N"/>
</dbReference>
<gene>
    <name evidence="10" type="ORF">BHQ17_04045</name>
</gene>
<dbReference type="SMART" id="SM00822">
    <property type="entry name" value="PKS_KR"/>
    <property type="match status" value="1"/>
</dbReference>
<dbReference type="InterPro" id="IPR014043">
    <property type="entry name" value="Acyl_transferase_dom"/>
</dbReference>
<feature type="region of interest" description="C-terminal hotdog fold" evidence="6">
    <location>
        <begin position="1031"/>
        <end position="1178"/>
    </location>
</feature>
<dbReference type="InterPro" id="IPR032821">
    <property type="entry name" value="PKS_assoc"/>
</dbReference>
<name>A0A1E3S0Q7_9MYCO</name>
<dbReference type="GO" id="GO:0004312">
    <property type="term" value="F:fatty acid synthase activity"/>
    <property type="evidence" value="ECO:0007669"/>
    <property type="project" value="TreeGrafter"/>
</dbReference>
<organism evidence="10 11">
    <name type="scientific">Mycolicibacterium holsaticum</name>
    <dbReference type="NCBI Taxonomy" id="152142"/>
    <lineage>
        <taxon>Bacteria</taxon>
        <taxon>Bacillati</taxon>
        <taxon>Actinomycetota</taxon>
        <taxon>Actinomycetes</taxon>
        <taxon>Mycobacteriales</taxon>
        <taxon>Mycobacteriaceae</taxon>
        <taxon>Mycolicibacterium</taxon>
    </lineage>
</organism>
<dbReference type="SUPFAM" id="SSF53901">
    <property type="entry name" value="Thiolase-like"/>
    <property type="match status" value="1"/>
</dbReference>
<dbReference type="InterPro" id="IPR014031">
    <property type="entry name" value="Ketoacyl_synth_C"/>
</dbReference>
<dbReference type="Pfam" id="PF00109">
    <property type="entry name" value="ketoacyl-synt"/>
    <property type="match status" value="1"/>
</dbReference>
<dbReference type="Proteomes" id="UP000094243">
    <property type="component" value="Unassembled WGS sequence"/>
</dbReference>
<dbReference type="OrthoDB" id="9778690at2"/>
<comment type="caution">
    <text evidence="10">The sequence shown here is derived from an EMBL/GenBank/DDBJ whole genome shotgun (WGS) entry which is preliminary data.</text>
</comment>
<dbReference type="InterPro" id="IPR011032">
    <property type="entry name" value="GroES-like_sf"/>
</dbReference>
<dbReference type="NCBIfam" id="NF041183">
    <property type="entry name" value="Pks2_ls1_myc"/>
    <property type="match status" value="1"/>
</dbReference>
<dbReference type="GO" id="GO:0005737">
    <property type="term" value="C:cytoplasm"/>
    <property type="evidence" value="ECO:0007669"/>
    <property type="project" value="TreeGrafter"/>
</dbReference>
<dbReference type="SMART" id="SM00826">
    <property type="entry name" value="PKS_DH"/>
    <property type="match status" value="1"/>
</dbReference>
<dbReference type="Pfam" id="PF14765">
    <property type="entry name" value="PS-DH"/>
    <property type="match status" value="1"/>
</dbReference>
<dbReference type="GO" id="GO:0016491">
    <property type="term" value="F:oxidoreductase activity"/>
    <property type="evidence" value="ECO:0007669"/>
    <property type="project" value="InterPro"/>
</dbReference>
<evidence type="ECO:0000259" key="7">
    <source>
        <dbReference type="PROSITE" id="PS50075"/>
    </source>
</evidence>
<dbReference type="RefSeq" id="WP_069403950.1">
    <property type="nucleotide sequence ID" value="NZ_MIGZ01000014.1"/>
</dbReference>
<dbReference type="Pfam" id="PF02801">
    <property type="entry name" value="Ketoacyl-synt_C"/>
    <property type="match status" value="1"/>
</dbReference>
<dbReference type="InterPro" id="IPR013968">
    <property type="entry name" value="PKS_KR"/>
</dbReference>
<dbReference type="Gene3D" id="3.90.180.10">
    <property type="entry name" value="Medium-chain alcohol dehydrogenases, catalytic domain"/>
    <property type="match status" value="1"/>
</dbReference>
<dbReference type="SUPFAM" id="SSF51735">
    <property type="entry name" value="NAD(P)-binding Rossmann-fold domains"/>
    <property type="match status" value="3"/>
</dbReference>
<dbReference type="InterPro" id="IPR016039">
    <property type="entry name" value="Thiolase-like"/>
</dbReference>
<dbReference type="InterPro" id="IPR013154">
    <property type="entry name" value="ADH-like_N"/>
</dbReference>
<dbReference type="FunFam" id="3.30.70.250:FF:000003">
    <property type="entry name" value="Polyketide beta-ketoacyl synthase Pks3"/>
    <property type="match status" value="1"/>
</dbReference>
<keyword evidence="4" id="KW-0521">NADP</keyword>
<accession>A0A1E3S0Q7</accession>
<evidence type="ECO:0000256" key="5">
    <source>
        <dbReference type="ARBA" id="ARBA00023268"/>
    </source>
</evidence>
<dbReference type="InterPro" id="IPR016036">
    <property type="entry name" value="Malonyl_transacylase_ACP-bd"/>
</dbReference>
<dbReference type="SMART" id="SM00823">
    <property type="entry name" value="PKS_PP"/>
    <property type="match status" value="1"/>
</dbReference>
<dbReference type="SUPFAM" id="SSF50129">
    <property type="entry name" value="GroES-like"/>
    <property type="match status" value="1"/>
</dbReference>
<evidence type="ECO:0000256" key="6">
    <source>
        <dbReference type="PROSITE-ProRule" id="PRU01363"/>
    </source>
</evidence>
<dbReference type="InterPro" id="IPR020806">
    <property type="entry name" value="PKS_PP-bd"/>
</dbReference>
<dbReference type="InterPro" id="IPR057326">
    <property type="entry name" value="KR_dom"/>
</dbReference>
<dbReference type="Pfam" id="PF13602">
    <property type="entry name" value="ADH_zinc_N_2"/>
    <property type="match status" value="1"/>
</dbReference>
<dbReference type="PANTHER" id="PTHR43775">
    <property type="entry name" value="FATTY ACID SYNTHASE"/>
    <property type="match status" value="1"/>
</dbReference>
<feature type="domain" description="PKS/mFAS DH" evidence="9">
    <location>
        <begin position="896"/>
        <end position="1178"/>
    </location>
</feature>
<dbReference type="InterPro" id="IPR036291">
    <property type="entry name" value="NAD(P)-bd_dom_sf"/>
</dbReference>
<dbReference type="InterPro" id="IPR050091">
    <property type="entry name" value="PKS_NRPS_Biosynth_Enz"/>
</dbReference>
<dbReference type="Pfam" id="PF21089">
    <property type="entry name" value="PKS_DH_N"/>
    <property type="match status" value="1"/>
</dbReference>
<dbReference type="InterPro" id="IPR001227">
    <property type="entry name" value="Ac_transferase_dom_sf"/>
</dbReference>
<dbReference type="InterPro" id="IPR036736">
    <property type="entry name" value="ACP-like_sf"/>
</dbReference>
<dbReference type="Pfam" id="PF16197">
    <property type="entry name" value="KAsynt_C_assoc"/>
    <property type="match status" value="1"/>
</dbReference>
<dbReference type="Pfam" id="PF08240">
    <property type="entry name" value="ADH_N"/>
    <property type="match status" value="1"/>
</dbReference>
<dbReference type="InterPro" id="IPR009081">
    <property type="entry name" value="PP-bd_ACP"/>
</dbReference>
<proteinExistence type="predicted"/>
<dbReference type="PANTHER" id="PTHR43775:SF37">
    <property type="entry name" value="SI:DKEY-61P9.11"/>
    <property type="match status" value="1"/>
</dbReference>
<dbReference type="InterPro" id="IPR053386">
    <property type="entry name" value="MBFA_synthase"/>
</dbReference>
<dbReference type="InterPro" id="IPR020841">
    <property type="entry name" value="PKS_Beta-ketoAc_synthase_dom"/>
</dbReference>
<dbReference type="Gene3D" id="1.10.1200.10">
    <property type="entry name" value="ACP-like"/>
    <property type="match status" value="1"/>
</dbReference>
<dbReference type="InterPro" id="IPR049551">
    <property type="entry name" value="PKS_DH_C"/>
</dbReference>
<dbReference type="Gene3D" id="3.30.70.250">
    <property type="entry name" value="Malonyl-CoA ACP transacylase, ACP-binding"/>
    <property type="match status" value="1"/>
</dbReference>
<evidence type="ECO:0000313" key="11">
    <source>
        <dbReference type="Proteomes" id="UP000094243"/>
    </source>
</evidence>
<dbReference type="Gene3D" id="3.10.129.110">
    <property type="entry name" value="Polyketide synthase dehydratase"/>
    <property type="match status" value="1"/>
</dbReference>
<evidence type="ECO:0000313" key="10">
    <source>
        <dbReference type="EMBL" id="ODQ95680.1"/>
    </source>
</evidence>
<dbReference type="SMART" id="SM00827">
    <property type="entry name" value="PKS_AT"/>
    <property type="match status" value="1"/>
</dbReference>
<dbReference type="PROSITE" id="PS52004">
    <property type="entry name" value="KS3_2"/>
    <property type="match status" value="1"/>
</dbReference>
<dbReference type="InterPro" id="IPR020807">
    <property type="entry name" value="PKS_DH"/>
</dbReference>
<protein>
    <submittedName>
        <fullName evidence="10">Polyketide synthase</fullName>
    </submittedName>
</protein>
<dbReference type="InterPro" id="IPR020843">
    <property type="entry name" value="ER"/>
</dbReference>
<dbReference type="GO" id="GO:0004315">
    <property type="term" value="F:3-oxoacyl-[acyl-carrier-protein] synthase activity"/>
    <property type="evidence" value="ECO:0007669"/>
    <property type="project" value="InterPro"/>
</dbReference>
<dbReference type="Pfam" id="PF00698">
    <property type="entry name" value="Acyl_transf_1"/>
    <property type="match status" value="1"/>
</dbReference>
<dbReference type="InterPro" id="IPR016035">
    <property type="entry name" value="Acyl_Trfase/lysoPLipase"/>
</dbReference>
<dbReference type="GO" id="GO:0031177">
    <property type="term" value="F:phosphopantetheine binding"/>
    <property type="evidence" value="ECO:0007669"/>
    <property type="project" value="InterPro"/>
</dbReference>
<dbReference type="PROSITE" id="PS00606">
    <property type="entry name" value="KS3_1"/>
    <property type="match status" value="1"/>
</dbReference>
<dbReference type="FunFam" id="3.40.50.720:FF:000372">
    <property type="entry name" value="Mycocerosic acid synthase-like polyketide synthase"/>
    <property type="match status" value="1"/>
</dbReference>
<evidence type="ECO:0000256" key="2">
    <source>
        <dbReference type="ARBA" id="ARBA00022553"/>
    </source>
</evidence>
<sequence length="2096" mass="221692">MGDALVTPIALIGMACRLPGGISSPEKLWEALLRGDDLVTEIPADHWDVDEFYDPEPGVPGKSVTRYGGFLDDIWGFDAPFFGLRTHEATYMDPNHRLLMETSWEAIEHAGLDPRSLFGSKTGVFVGVVHDDHVVLTYESGAVHDAYAYPGNTPSMASGRIAYWLGAHGPALTVDSACSTGMLTLHLACRSLHEGESDLALAGGVNTLISGIMNTAGSALGMYSPTGCCHSFDAAADGFVRSEGCAVVLLKRLPDALRDGDRILAVVRGTAANHDGRTKTISRPSLEAQANAYRAALAAAGVDPATVGMVEAHGTGTRVGDPIEFGSLARVYGTDGRECALGSAKSNFGHTEGAAGTLGLIKAALALQHGVVPPSLHFTRLPDDLAKIETGLFVPTAATPWPSQQDEQPRRAAVSSYGLSGTNVHAVLEEAPAGANQEVPVVPTGSLVFALSASSSEALHRTSAQLAEWVGARADQLVPADLAYTLARRRGHRSVRAAVVAADVAELTARLQEVAESGISYPAAVGQDDRGPVWVFSGQGSQWAAMGAALLETEPVFAATVAAAEPLIAAEAGFSVTEAMSAPETVTGIDRVQPTLFTMQVALAAAMRSYGVSPGAVVGHSMGEAAAAVVAGGLSLEDGVRVICRRSRLLATIAGAGAMASVELPARRVSEELVARNLADVVVSVIASPESTVIGGATETVRDLVAMWERHDITAREVAVDVASHSPQVDPILAELTDALAELTPMTPSVPYYSATSDDPRHDPAFDARYWVDNLRRPVRFADAVQAALEDGHRVFAELSPHPLLTRAVEQTAKAGDISAQALPCLLREQELPHGLREFLANLHCAGAAVDFTALYPSGRLVDAPLPAWTHRQLRISSGGRSPQALGLGTRSLAVHPLLGAHVRLPEEPERHAWQGEVGTAALPWLGDHQVHNVPALPGAAYCEMALSAARTVLGENSEVRDISFEQMLMLDEQTPITTIASVETPGVVEFEVVTDHEGEHTRRAVARLHGAHAEPASQPHDVAALLAAHPSRMEGDELRQLFASRGVQLGPAFASLVAAHTAQDAPTLVAEIALPRTLRAQQSAYGIHPALLDACFQSVAAHPAVTAAGDADLLVPLGIRRLRISDPAGKPRFCLVRLNRQDGTGIEADIDVLDAAGAPVLTMQGFRLGSSAEGSDAERVLAERLLAVEWRRSEPLALTDPAAGEWLLITTAATGESLTTKLLDAMKGLGAQCDWFSWPEGADQVAGAEQLGGRLKASAVNGVVVVFGPTAGDIDDDGLTRARAHVSALVRIARELTELPGEPPRLYVLTQGAQTVVEHDRPNLDQGGLRGLVRVVGAEHPELRATQIDVDADCDPEKLALELLSGSDEDETAWRAGDWYVARLQPTPLRPEERRITTVNHETEGVRLQIRTPGDLATMELVAAERVPPGPGEIEVAVTASSINFADVLVAFGQYPSLEGRLPQPGTDFAGVVTAVGPGVTDHRVGDHVGGFSRNGCWATFVTCDARAAVALPPGLTDEVAAATTTAYATAWYGLHDQARIAAGDRVLIHSATGGVGQAAIAIARAAGAEIFATAGSPGRRELLRDMGIENVYDSRSTEFADLIRRDTDGAGVDIVLNSLTGAAQRAGFELLAIDGRFVEIGKLDVYANSRLGMYPFRRNLTFHYVDLALMVDSRPERVGDLLRRVYGLVATGELPPPQRTHYPLAEAATAIRVMSAAEHAGKLVLDIPRSGSSTVALPPEQVRVFRPDGAYIITGGLGGLGLFLAAEMASAGCGRIVLSSRSQPTAAAQQAIADLRKNGTDIHVECGDIADPATAGRLVTAATATGLPVRGVLHAAAVVEDATLTTMTDDLIERDWMAKVYGAWHMHKATSDQPLDWFCCFSSAAALLGSPGQGAYAAANSWLDTFAHWRQAEGLPATTIAWGAWAEVGRAASLEEGHTTMITPQEGAHAFQTLLRHDRGYTGYMPTKGTPLFNALVARSPFAEAFKTAGEAQHDTAAMRAELLTLPREEWPTRLRRLVTEQASLILRRTVDPDHSFPDHGLDSLGFLELRNRIESETGIRVTPKAIAAHNTARALGKHLADTLASEQTVSAVG</sequence>
<dbReference type="GO" id="GO:0071770">
    <property type="term" value="P:DIM/DIP cell wall layer assembly"/>
    <property type="evidence" value="ECO:0007669"/>
    <property type="project" value="TreeGrafter"/>
</dbReference>
<reference evidence="11" key="1">
    <citation type="submission" date="2016-09" db="EMBL/GenBank/DDBJ databases">
        <authorList>
            <person name="Greninger A.L."/>
            <person name="Jerome K.R."/>
            <person name="Mcnair B."/>
            <person name="Wallis C."/>
            <person name="Fang F."/>
        </authorList>
    </citation>
    <scope>NUCLEOTIDE SEQUENCE [LARGE SCALE GENOMIC DNA]</scope>
    <source>
        <strain evidence="11">M7</strain>
    </source>
</reference>
<keyword evidence="3" id="KW-0808">Transferase</keyword>
<feature type="domain" description="Ketosynthase family 3 (KS3)" evidence="8">
    <location>
        <begin position="6"/>
        <end position="430"/>
    </location>
</feature>
<evidence type="ECO:0000256" key="4">
    <source>
        <dbReference type="ARBA" id="ARBA00022857"/>
    </source>
</evidence>
<keyword evidence="1" id="KW-0596">Phosphopantetheine</keyword>
<dbReference type="Pfam" id="PF00550">
    <property type="entry name" value="PP-binding"/>
    <property type="match status" value="1"/>
</dbReference>
<dbReference type="FunFam" id="3.40.47.10:FF:000019">
    <property type="entry name" value="Polyketide synthase type I"/>
    <property type="match status" value="1"/>
</dbReference>
<feature type="active site" description="Proton donor; for dehydratase activity" evidence="6">
    <location>
        <position position="1094"/>
    </location>
</feature>
<evidence type="ECO:0000256" key="1">
    <source>
        <dbReference type="ARBA" id="ARBA00022450"/>
    </source>
</evidence>
<dbReference type="Gene3D" id="3.40.50.720">
    <property type="entry name" value="NAD(P)-binding Rossmann-like Domain"/>
    <property type="match status" value="3"/>
</dbReference>
<dbReference type="SMART" id="SM00829">
    <property type="entry name" value="PKS_ER"/>
    <property type="match status" value="1"/>
</dbReference>
<dbReference type="Gene3D" id="3.40.366.10">
    <property type="entry name" value="Malonyl-Coenzyme A Acyl Carrier Protein, domain 2"/>
    <property type="match status" value="1"/>
</dbReference>
<dbReference type="SUPFAM" id="SSF52151">
    <property type="entry name" value="FabD/lysophospholipase-like"/>
    <property type="match status" value="1"/>
</dbReference>
<feature type="region of interest" description="N-terminal hotdog fold" evidence="6">
    <location>
        <begin position="896"/>
        <end position="1013"/>
    </location>
</feature>
<dbReference type="CDD" id="cd05195">
    <property type="entry name" value="enoyl_red"/>
    <property type="match status" value="1"/>
</dbReference>
<dbReference type="SUPFAM" id="SSF47336">
    <property type="entry name" value="ACP-like"/>
    <property type="match status" value="1"/>
</dbReference>
<dbReference type="GO" id="GO:0006633">
    <property type="term" value="P:fatty acid biosynthetic process"/>
    <property type="evidence" value="ECO:0007669"/>
    <property type="project" value="InterPro"/>
</dbReference>
<keyword evidence="2" id="KW-0597">Phosphoprotein</keyword>
<dbReference type="InterPro" id="IPR049552">
    <property type="entry name" value="PKS_DH_N"/>
</dbReference>
<evidence type="ECO:0000256" key="3">
    <source>
        <dbReference type="ARBA" id="ARBA00022679"/>
    </source>
</evidence>
<feature type="active site" description="Proton acceptor; for dehydratase activity" evidence="6">
    <location>
        <position position="929"/>
    </location>
</feature>
<dbReference type="InterPro" id="IPR042104">
    <property type="entry name" value="PKS_dehydratase_sf"/>
</dbReference>
<dbReference type="GO" id="GO:0005886">
    <property type="term" value="C:plasma membrane"/>
    <property type="evidence" value="ECO:0007669"/>
    <property type="project" value="TreeGrafter"/>
</dbReference>